<accession>A0ABN7K1A1</accession>
<proteinExistence type="predicted"/>
<evidence type="ECO:0000313" key="2">
    <source>
        <dbReference type="EMBL" id="CAD7286341.1"/>
    </source>
</evidence>
<reference evidence="2 3" key="1">
    <citation type="submission" date="2020-11" db="EMBL/GenBank/DDBJ databases">
        <authorList>
            <person name="Peeters C."/>
        </authorList>
    </citation>
    <scope>NUCLEOTIDE SEQUENCE [LARGE SCALE GENOMIC DNA]</scope>
    <source>
        <strain evidence="2 3">LMG 8286</strain>
    </source>
</reference>
<dbReference type="InterPro" id="IPR007332">
    <property type="entry name" value="DUF411"/>
</dbReference>
<comment type="caution">
    <text evidence="2">The sequence shown here is derived from an EMBL/GenBank/DDBJ whole genome shotgun (WGS) entry which is preliminary data.</text>
</comment>
<dbReference type="EMBL" id="CAJHOE010000001">
    <property type="protein sequence ID" value="CAD7286341.1"/>
    <property type="molecule type" value="Genomic_DNA"/>
</dbReference>
<feature type="signal peptide" evidence="1">
    <location>
        <begin position="1"/>
        <end position="20"/>
    </location>
</feature>
<protein>
    <recommendedName>
        <fullName evidence="4">DUF411 domain-containing protein</fullName>
    </recommendedName>
</protein>
<keyword evidence="1" id="KW-0732">Signal</keyword>
<dbReference type="Proteomes" id="UP000789359">
    <property type="component" value="Unassembled WGS sequence"/>
</dbReference>
<dbReference type="PROSITE" id="PS51257">
    <property type="entry name" value="PROKAR_LIPOPROTEIN"/>
    <property type="match status" value="1"/>
</dbReference>
<dbReference type="Pfam" id="PF04214">
    <property type="entry name" value="DUF411"/>
    <property type="match status" value="1"/>
</dbReference>
<keyword evidence="3" id="KW-1185">Reference proteome</keyword>
<evidence type="ECO:0008006" key="4">
    <source>
        <dbReference type="Google" id="ProtNLM"/>
    </source>
</evidence>
<organism evidence="2 3">
    <name type="scientific">Campylobacter suis</name>
    <dbReference type="NCBI Taxonomy" id="2790657"/>
    <lineage>
        <taxon>Bacteria</taxon>
        <taxon>Pseudomonadati</taxon>
        <taxon>Campylobacterota</taxon>
        <taxon>Epsilonproteobacteria</taxon>
        <taxon>Campylobacterales</taxon>
        <taxon>Campylobacteraceae</taxon>
        <taxon>Campylobacter</taxon>
    </lineage>
</organism>
<evidence type="ECO:0000256" key="1">
    <source>
        <dbReference type="SAM" id="SignalP"/>
    </source>
</evidence>
<evidence type="ECO:0000313" key="3">
    <source>
        <dbReference type="Proteomes" id="UP000789359"/>
    </source>
</evidence>
<dbReference type="RefSeq" id="WP_230055981.1">
    <property type="nucleotide sequence ID" value="NZ_CAJHOE010000001.1"/>
</dbReference>
<feature type="chain" id="PRO_5045431977" description="DUF411 domain-containing protein" evidence="1">
    <location>
        <begin position="21"/>
        <end position="151"/>
    </location>
</feature>
<name>A0ABN7K1A1_9BACT</name>
<sequence length="151" mass="16497">MKNFNKIIASVLLLSASCFAANLVEVYKSPSCGCCSKWEEKMREAGFETKTIMSDEQIKVKANFSVPLELTSCHTGVVEGYVVEGHVPPAEVKRLLELKPTGVVGISVPGMPLESPGMEQGSTPEQYDVVLFKKDGSYEIFATYIGSKKIK</sequence>
<gene>
    <name evidence="2" type="ORF">LMG8286_00172</name>
</gene>